<evidence type="ECO:0000313" key="7">
    <source>
        <dbReference type="EMBL" id="DBA18267.1"/>
    </source>
</evidence>
<comment type="caution">
    <text evidence="7">The sequence shown here is derived from an EMBL/GenBank/DDBJ whole genome shotgun (WGS) entry which is preliminary data.</text>
</comment>
<gene>
    <name evidence="7" type="ORF">GDO54_016538</name>
</gene>
<reference evidence="7" key="1">
    <citation type="thesis" date="2020" institute="ProQuest LLC" country="789 East Eisenhower Parkway, Ann Arbor, MI, USA">
        <title>Comparative Genomics and Chromosome Evolution.</title>
        <authorList>
            <person name="Mudd A.B."/>
        </authorList>
    </citation>
    <scope>NUCLEOTIDE SEQUENCE</scope>
    <source>
        <strain evidence="7">1538</strain>
        <tissue evidence="7">Blood</tissue>
    </source>
</reference>
<evidence type="ECO:0000256" key="3">
    <source>
        <dbReference type="ARBA" id="ARBA00016382"/>
    </source>
</evidence>
<comment type="subcellular location">
    <subcellularLocation>
        <location evidence="2">Chromosome</location>
        <location evidence="2">Centromere</location>
    </subcellularLocation>
    <subcellularLocation>
        <location evidence="1">Nucleus</location>
    </subcellularLocation>
</comment>
<dbReference type="Pfam" id="PF11111">
    <property type="entry name" value="CENP-M"/>
    <property type="match status" value="1"/>
</dbReference>
<sequence length="176" mass="19780">MATLRPFEKMPIVNVAAVLLVGSEESHREQLAQAMLKEPKTFDVKIHMTQSLPLPFEGDYLRPRFDLVVFLINLHSQLSLNDVLSSMMHLDAYFYLGKTCFLATKGKHGSVQHCVIDITTVKDLADKHLSILIQSELDNEEDVTFTARRLLNILKICAGLVPGISSLYMSSLTETF</sequence>
<dbReference type="InterPro" id="IPR027417">
    <property type="entry name" value="P-loop_NTPase"/>
</dbReference>
<evidence type="ECO:0000256" key="1">
    <source>
        <dbReference type="ARBA" id="ARBA00004123"/>
    </source>
</evidence>
<keyword evidence="6" id="KW-0137">Centromere</keyword>
<dbReference type="InterPro" id="IPR020987">
    <property type="entry name" value="Centromere_Cenp-M"/>
</dbReference>
<keyword evidence="5" id="KW-0539">Nucleus</keyword>
<organism evidence="7 8">
    <name type="scientific">Pyxicephalus adspersus</name>
    <name type="common">African bullfrog</name>
    <dbReference type="NCBI Taxonomy" id="30357"/>
    <lineage>
        <taxon>Eukaryota</taxon>
        <taxon>Metazoa</taxon>
        <taxon>Chordata</taxon>
        <taxon>Craniata</taxon>
        <taxon>Vertebrata</taxon>
        <taxon>Euteleostomi</taxon>
        <taxon>Amphibia</taxon>
        <taxon>Batrachia</taxon>
        <taxon>Anura</taxon>
        <taxon>Neobatrachia</taxon>
        <taxon>Ranoidea</taxon>
        <taxon>Pyxicephalidae</taxon>
        <taxon>Pyxicephalinae</taxon>
        <taxon>Pyxicephalus</taxon>
    </lineage>
</organism>
<dbReference type="EMBL" id="DYDO01000009">
    <property type="protein sequence ID" value="DBA18267.1"/>
    <property type="molecule type" value="Genomic_DNA"/>
</dbReference>
<evidence type="ECO:0000256" key="5">
    <source>
        <dbReference type="ARBA" id="ARBA00023242"/>
    </source>
</evidence>
<dbReference type="AlphaFoldDB" id="A0AAV2ZWA5"/>
<dbReference type="Gene3D" id="3.40.50.300">
    <property type="entry name" value="P-loop containing nucleotide triphosphate hydrolases"/>
    <property type="match status" value="1"/>
</dbReference>
<evidence type="ECO:0000256" key="4">
    <source>
        <dbReference type="ARBA" id="ARBA00022454"/>
    </source>
</evidence>
<protein>
    <recommendedName>
        <fullName evidence="3">Centromere protein M</fullName>
    </recommendedName>
</protein>
<proteinExistence type="predicted"/>
<dbReference type="PANTHER" id="PTHR34436">
    <property type="entry name" value="CENTROMERE PROTEIN M"/>
    <property type="match status" value="1"/>
</dbReference>
<name>A0AAV2ZWA5_PYXAD</name>
<keyword evidence="8" id="KW-1185">Reference proteome</keyword>
<dbReference type="GO" id="GO:0000775">
    <property type="term" value="C:chromosome, centromeric region"/>
    <property type="evidence" value="ECO:0007669"/>
    <property type="project" value="UniProtKB-SubCell"/>
</dbReference>
<dbReference type="PANTHER" id="PTHR34436:SF1">
    <property type="entry name" value="CENTROMERE PROTEIN M"/>
    <property type="match status" value="1"/>
</dbReference>
<dbReference type="Proteomes" id="UP001181693">
    <property type="component" value="Unassembled WGS sequence"/>
</dbReference>
<accession>A0AAV2ZWA5</accession>
<evidence type="ECO:0000313" key="8">
    <source>
        <dbReference type="Proteomes" id="UP001181693"/>
    </source>
</evidence>
<dbReference type="GO" id="GO:0005634">
    <property type="term" value="C:nucleus"/>
    <property type="evidence" value="ECO:0007669"/>
    <property type="project" value="UniProtKB-SubCell"/>
</dbReference>
<evidence type="ECO:0000256" key="6">
    <source>
        <dbReference type="ARBA" id="ARBA00023328"/>
    </source>
</evidence>
<evidence type="ECO:0000256" key="2">
    <source>
        <dbReference type="ARBA" id="ARBA00004584"/>
    </source>
</evidence>
<keyword evidence="4" id="KW-0158">Chromosome</keyword>